<dbReference type="GO" id="GO:0000271">
    <property type="term" value="P:polysaccharide biosynthetic process"/>
    <property type="evidence" value="ECO:0007669"/>
    <property type="project" value="InterPro"/>
</dbReference>
<dbReference type="RefSeq" id="WP_183382686.1">
    <property type="nucleotide sequence ID" value="NZ_JACHXR010000002.1"/>
</dbReference>
<proteinExistence type="predicted"/>
<dbReference type="GO" id="GO:0015774">
    <property type="term" value="P:polysaccharide transport"/>
    <property type="evidence" value="ECO:0007669"/>
    <property type="project" value="InterPro"/>
</dbReference>
<protein>
    <submittedName>
        <fullName evidence="1">Capsular polysaccharide export protein</fullName>
    </submittedName>
</protein>
<dbReference type="Proteomes" id="UP000518892">
    <property type="component" value="Unassembled WGS sequence"/>
</dbReference>
<reference evidence="1 2" key="1">
    <citation type="submission" date="2020-08" db="EMBL/GenBank/DDBJ databases">
        <title>Genomic Encyclopedia of Type Strains, Phase III (KMG-III): the genomes of soil and plant-associated and newly described type strains.</title>
        <authorList>
            <person name="Whitman W."/>
        </authorList>
    </citation>
    <scope>NUCLEOTIDE SEQUENCE [LARGE SCALE GENOMIC DNA]</scope>
    <source>
        <strain evidence="1 2">CECT 7744</strain>
    </source>
</reference>
<dbReference type="CDD" id="cd16440">
    <property type="entry name" value="beta_Kdo_transferase_KpsC_1"/>
    <property type="match status" value="1"/>
</dbReference>
<comment type="caution">
    <text evidence="1">The sequence shown here is derived from an EMBL/GenBank/DDBJ whole genome shotgun (WGS) entry which is preliminary data.</text>
</comment>
<dbReference type="Pfam" id="PF05159">
    <property type="entry name" value="Capsule_synth"/>
    <property type="match status" value="3"/>
</dbReference>
<keyword evidence="2" id="KW-1185">Reference proteome</keyword>
<dbReference type="EMBL" id="JACHXR010000002">
    <property type="protein sequence ID" value="MBB3230184.1"/>
    <property type="molecule type" value="Genomic_DNA"/>
</dbReference>
<sequence length="671" mass="74517">MAGHIAGYISRGIGRLTTLPAFLPEFARIASLDTLPRSAIDAIIGWGLKSTAQRARQLAEHRGLPYIALEDGFLRSLGLGVAGFQPHSLVVDTQGIYYDASRPSDLEELIRTADFSTEELARSRRCMALIAHHRLSKYNHAPDLALPDSEHPRVLVVDQTRGDASILHGGAGTETFTAMLERALREHPEAEILVKVHPDVIAGKKTGHLLAHADHPRCRLIAEDLNPWALFDAVETVHVVTSQLGFEALLAGKRVVCHGLPFFAGWGLTDDRQSCPRRGLTRSLAQLFAAAYLGYCRYANPYTGQPSTLEATIALITDQRRQRERLAGDWVACGFSGWKRGFVGDFLGDEARCRHRRGPAALEHARPGERLLSWSTGVDDRLHDACARASVPLWRMEDGFIRSVGLGVDLARPLSLVLDQRGIYYDPARPSDLEHLLEHGEFDAELLTRAAALRERLVRLRLSKYNVAGAQALPPADGRRRLLVPGQVETDASIARGAGEIRTNAALLAAVRQANPEACILYKPHPDVLTGARLGDLAPADRALYDLDVGEVDISQLLEQVDEVHTISSLSGFEALLRGREVTTYGLPFYAGWGLTRDHRHSPRRRRRLTLDALVAAALILYPIYVDPRTRQFCNVETTVALLEQRRTEGQKLGWRTRLYRWYRNAFMGRH</sequence>
<dbReference type="InterPro" id="IPR007833">
    <property type="entry name" value="Capsule_polysaccharide_synth"/>
</dbReference>
<evidence type="ECO:0000313" key="1">
    <source>
        <dbReference type="EMBL" id="MBB3230184.1"/>
    </source>
</evidence>
<dbReference type="AlphaFoldDB" id="A0A7W5HKJ5"/>
<accession>A0A7W5HKJ5</accession>
<gene>
    <name evidence="1" type="ORF">FHR97_001018</name>
</gene>
<evidence type="ECO:0000313" key="2">
    <source>
        <dbReference type="Proteomes" id="UP000518892"/>
    </source>
</evidence>
<name>A0A7W5HKJ5_9GAMM</name>
<dbReference type="CDD" id="cd16439">
    <property type="entry name" value="beta_Kdo_transferase_KpsC_2"/>
    <property type="match status" value="1"/>
</dbReference>
<organism evidence="1 2">
    <name type="scientific">Halomonas stenophila</name>
    <dbReference type="NCBI Taxonomy" id="795312"/>
    <lineage>
        <taxon>Bacteria</taxon>
        <taxon>Pseudomonadati</taxon>
        <taxon>Pseudomonadota</taxon>
        <taxon>Gammaproteobacteria</taxon>
        <taxon>Oceanospirillales</taxon>
        <taxon>Halomonadaceae</taxon>
        <taxon>Halomonas</taxon>
    </lineage>
</organism>